<sequence>MFILPLLLLGFQAVSIFCNIIEFNNFAVRKKHLPFIQLVTENSTISVIEDEITSIGEQNSDKCSNDSFIINSAEELYYLQKKCTFLQGSLIINKGYNERVVDLGNIREINGDIIVEANPNIFKIDGEHLEKIGNKFHLMNLMSLVTVNFPALRKIRSINWRVVPVLNNIDIGNRLNGLKYLTISDSSISDLNVFKNVQELAIFNINNNRFLETIESDLISVKKQLTIHANADELVITLNSLYSVDNITVRDASEISLPNLTQVNSSMEFIDNYFSELHLPNLQKIDGTLGIIDNPNLNSVNFEGLKSLNGGLMIANNTKLDNIDFFPNLKQIGGAIYFDGSFNSTDMPKLKLVKGSAYIKSSSDQFNCKKWFTPVNGKAIIRGGNIKCIAKDKKSLITVNEDGSIEETSDHENNIDDLEDKETIEQTNKAASLKTIMSVVTLSNCLILSLLILFVS</sequence>
<name>A0ABR4NTQ7_9SACH</name>
<keyword evidence="5 9" id="KW-0732">Signal</keyword>
<dbReference type="SUPFAM" id="SSF52058">
    <property type="entry name" value="L domain-like"/>
    <property type="match status" value="3"/>
</dbReference>
<accession>A0ABR4NTQ7</accession>
<keyword evidence="4" id="KW-0336">GPI-anchor</keyword>
<dbReference type="Gene3D" id="3.80.20.20">
    <property type="entry name" value="Receptor L-domain"/>
    <property type="match status" value="2"/>
</dbReference>
<reference evidence="11 12" key="1">
    <citation type="submission" date="2024-05" db="EMBL/GenBank/DDBJ databases">
        <title>Long read based assembly of the Candida bracarensis genome reveals expanded adhesin content.</title>
        <authorList>
            <person name="Marcet-Houben M."/>
            <person name="Ksiezopolska E."/>
            <person name="Gabaldon T."/>
        </authorList>
    </citation>
    <scope>NUCLEOTIDE SEQUENCE [LARGE SCALE GENOMIC DNA]</scope>
    <source>
        <strain evidence="11 12">CBM6</strain>
    </source>
</reference>
<keyword evidence="6" id="KW-0325">Glycoprotein</keyword>
<keyword evidence="7" id="KW-0449">Lipoprotein</keyword>
<dbReference type="EMBL" id="JBEVYD010000005">
    <property type="protein sequence ID" value="KAL3232110.1"/>
    <property type="molecule type" value="Genomic_DNA"/>
</dbReference>
<comment type="caution">
    <text evidence="11">The sequence shown here is derived from an EMBL/GenBank/DDBJ whole genome shotgun (WGS) entry which is preliminary data.</text>
</comment>
<evidence type="ECO:0000256" key="7">
    <source>
        <dbReference type="ARBA" id="ARBA00023288"/>
    </source>
</evidence>
<evidence type="ECO:0000256" key="9">
    <source>
        <dbReference type="SAM" id="SignalP"/>
    </source>
</evidence>
<evidence type="ECO:0000256" key="3">
    <source>
        <dbReference type="ARBA" id="ARBA00022475"/>
    </source>
</evidence>
<keyword evidence="8" id="KW-0812">Transmembrane</keyword>
<evidence type="ECO:0000259" key="10">
    <source>
        <dbReference type="Pfam" id="PF01030"/>
    </source>
</evidence>
<dbReference type="PANTHER" id="PTHR31018:SF12">
    <property type="entry name" value="SPORULATION-SPECIFIC PROTEIN 2-RELATED"/>
    <property type="match status" value="1"/>
</dbReference>
<evidence type="ECO:0000256" key="5">
    <source>
        <dbReference type="ARBA" id="ARBA00022729"/>
    </source>
</evidence>
<dbReference type="Proteomes" id="UP001623330">
    <property type="component" value="Unassembled WGS sequence"/>
</dbReference>
<protein>
    <submittedName>
        <fullName evidence="11">Sporulation-specific protein 22</fullName>
    </submittedName>
</protein>
<proteinExistence type="inferred from homology"/>
<dbReference type="InterPro" id="IPR036941">
    <property type="entry name" value="Rcpt_L-dom_sf"/>
</dbReference>
<dbReference type="PANTHER" id="PTHR31018">
    <property type="entry name" value="SPORULATION-SPECIFIC PROTEIN-RELATED"/>
    <property type="match status" value="1"/>
</dbReference>
<evidence type="ECO:0000313" key="12">
    <source>
        <dbReference type="Proteomes" id="UP001623330"/>
    </source>
</evidence>
<dbReference type="InterPro" id="IPR000494">
    <property type="entry name" value="Rcpt_L-dom"/>
</dbReference>
<feature type="chain" id="PRO_5045281060" evidence="9">
    <location>
        <begin position="19"/>
        <end position="456"/>
    </location>
</feature>
<comment type="similarity">
    <text evidence="2">Belongs to the SPS2 family.</text>
</comment>
<feature type="transmembrane region" description="Helical" evidence="8">
    <location>
        <begin position="436"/>
        <end position="455"/>
    </location>
</feature>
<evidence type="ECO:0000313" key="11">
    <source>
        <dbReference type="EMBL" id="KAL3232110.1"/>
    </source>
</evidence>
<evidence type="ECO:0000256" key="8">
    <source>
        <dbReference type="SAM" id="Phobius"/>
    </source>
</evidence>
<keyword evidence="3" id="KW-1003">Cell membrane</keyword>
<keyword evidence="8" id="KW-0472">Membrane</keyword>
<comment type="subcellular location">
    <subcellularLocation>
        <location evidence="1">Cell membrane</location>
        <topology evidence="1">Lipid-anchor</topology>
        <topology evidence="1">GPI-anchor</topology>
    </subcellularLocation>
</comment>
<dbReference type="InterPro" id="IPR051648">
    <property type="entry name" value="CWI-Assembly_Regulator"/>
</dbReference>
<feature type="domain" description="Receptor L-domain" evidence="10">
    <location>
        <begin position="284"/>
        <end position="345"/>
    </location>
</feature>
<dbReference type="Pfam" id="PF01030">
    <property type="entry name" value="Recep_L_domain"/>
    <property type="match status" value="1"/>
</dbReference>
<feature type="signal peptide" evidence="9">
    <location>
        <begin position="1"/>
        <end position="18"/>
    </location>
</feature>
<evidence type="ECO:0000256" key="4">
    <source>
        <dbReference type="ARBA" id="ARBA00022622"/>
    </source>
</evidence>
<keyword evidence="8" id="KW-1133">Transmembrane helix</keyword>
<evidence type="ECO:0000256" key="1">
    <source>
        <dbReference type="ARBA" id="ARBA00004609"/>
    </source>
</evidence>
<evidence type="ECO:0000256" key="6">
    <source>
        <dbReference type="ARBA" id="ARBA00023180"/>
    </source>
</evidence>
<gene>
    <name evidence="11" type="ORF">RNJ44_04026</name>
</gene>
<organism evidence="11 12">
    <name type="scientific">Nakaseomyces bracarensis</name>
    <dbReference type="NCBI Taxonomy" id="273131"/>
    <lineage>
        <taxon>Eukaryota</taxon>
        <taxon>Fungi</taxon>
        <taxon>Dikarya</taxon>
        <taxon>Ascomycota</taxon>
        <taxon>Saccharomycotina</taxon>
        <taxon>Saccharomycetes</taxon>
        <taxon>Saccharomycetales</taxon>
        <taxon>Saccharomycetaceae</taxon>
        <taxon>Nakaseomyces</taxon>
    </lineage>
</organism>
<evidence type="ECO:0000256" key="2">
    <source>
        <dbReference type="ARBA" id="ARBA00005798"/>
    </source>
</evidence>
<keyword evidence="12" id="KW-1185">Reference proteome</keyword>